<dbReference type="InParanoid" id="A0A1C7NSG8"/>
<evidence type="ECO:0000313" key="1">
    <source>
        <dbReference type="EMBL" id="OBZ91556.1"/>
    </source>
</evidence>
<dbReference type="EMBL" id="LUGH01000008">
    <property type="protein sequence ID" value="OBZ91556.1"/>
    <property type="molecule type" value="Genomic_DNA"/>
</dbReference>
<sequence length="377" mass="42817">MFSNTCFFQDYSDYRHKSFPRKHLLGNKKRQFTKGVRSNPYATPKKMNSDILSRTVLASLKANQGTTVDCYEKPTLYWCAQSVLDYIDIFHDDRSTQISREPHLLNEVYGFIKKSRTISKLTTANGSGSTSSSEAKNKKRKIDGKESFLGQKNGDYFDLVFKPSSVELGCLEKLKTSKMMKAFAMQVIDQFPAVGLNKVKIPLTGMHIEFLKLKHVSSVALLSSSGSYKMSESTLEIPSLLPLVLAVVYSCVQSMKYTNSHLDETSSAFLFIISVGDDLAARIKNLVGNNANWVKRSNRSYPNNIQFVGQSLANPLELESECTAKFMERIITDRFLYVHQWQHVDHKPSNVQKMIKARLLQEVSDRIKEMLTDYINP</sequence>
<evidence type="ECO:0000313" key="2">
    <source>
        <dbReference type="Proteomes" id="UP000093000"/>
    </source>
</evidence>
<protein>
    <submittedName>
        <fullName evidence="1">Uncharacterized protein</fullName>
    </submittedName>
</protein>
<organism evidence="1 2">
    <name type="scientific">Choanephora cucurbitarum</name>
    <dbReference type="NCBI Taxonomy" id="101091"/>
    <lineage>
        <taxon>Eukaryota</taxon>
        <taxon>Fungi</taxon>
        <taxon>Fungi incertae sedis</taxon>
        <taxon>Mucoromycota</taxon>
        <taxon>Mucoromycotina</taxon>
        <taxon>Mucoromycetes</taxon>
        <taxon>Mucorales</taxon>
        <taxon>Mucorineae</taxon>
        <taxon>Choanephoraceae</taxon>
        <taxon>Choanephoroideae</taxon>
        <taxon>Choanephora</taxon>
    </lineage>
</organism>
<dbReference type="AlphaFoldDB" id="A0A1C7NSG8"/>
<proteinExistence type="predicted"/>
<comment type="caution">
    <text evidence="1">The sequence shown here is derived from an EMBL/GenBank/DDBJ whole genome shotgun (WGS) entry which is preliminary data.</text>
</comment>
<name>A0A1C7NSG8_9FUNG</name>
<dbReference type="Proteomes" id="UP000093000">
    <property type="component" value="Unassembled WGS sequence"/>
</dbReference>
<keyword evidence="2" id="KW-1185">Reference proteome</keyword>
<dbReference type="OrthoDB" id="2271149at2759"/>
<reference evidence="1 2" key="1">
    <citation type="submission" date="2016-03" db="EMBL/GenBank/DDBJ databases">
        <title>Choanephora cucurbitarum.</title>
        <authorList>
            <person name="Min B."/>
            <person name="Park H."/>
            <person name="Park J.-H."/>
            <person name="Shin H.-D."/>
            <person name="Choi I.-G."/>
        </authorList>
    </citation>
    <scope>NUCLEOTIDE SEQUENCE [LARGE SCALE GENOMIC DNA]</scope>
    <source>
        <strain evidence="1 2">KUS-F28377</strain>
    </source>
</reference>
<gene>
    <name evidence="1" type="ORF">A0J61_00368</name>
</gene>
<accession>A0A1C7NSG8</accession>